<name>K7YP36_9PROT</name>
<dbReference type="KEGG" id="thal:A1OE_1119"/>
<dbReference type="AlphaFoldDB" id="K7YP36"/>
<dbReference type="EMBL" id="CP003539">
    <property type="protein sequence ID" value="AFX99297.1"/>
    <property type="molecule type" value="Genomic_DNA"/>
</dbReference>
<accession>K7YP36</accession>
<protein>
    <submittedName>
        <fullName evidence="1">Uncharacterized protein</fullName>
    </submittedName>
</protein>
<dbReference type="HOGENOM" id="CLU_3341698_0_0_5"/>
<sequence length="37" mass="4530">MVDVSLYHLICIIYVILNSQQSDEWHYSYYESDIEFI</sequence>
<reference evidence="1 2" key="1">
    <citation type="journal article" date="2012" name="Proc. Natl. Acad. Sci. U.S.A.">
        <title>Genome streamlining and chemical defense in a coral reef symbiosis.</title>
        <authorList>
            <person name="Kwan J.C."/>
            <person name="Donia M.S."/>
            <person name="Han A.W."/>
            <person name="Hirose E."/>
            <person name="Haygood M.G."/>
            <person name="Schmidt E.W."/>
        </authorList>
    </citation>
    <scope>NUCLEOTIDE SEQUENCE [LARGE SCALE GENOMIC DNA]</scope>
    <source>
        <strain evidence="1 2">L2</strain>
    </source>
</reference>
<proteinExistence type="predicted"/>
<organism evidence="1 2">
    <name type="scientific">Candidatus Endolissoclinum faulkneri L2</name>
    <dbReference type="NCBI Taxonomy" id="1193729"/>
    <lineage>
        <taxon>Bacteria</taxon>
        <taxon>Pseudomonadati</taxon>
        <taxon>Pseudomonadota</taxon>
        <taxon>Alphaproteobacteria</taxon>
        <taxon>Rhodospirillales</taxon>
        <taxon>Rhodospirillaceae</taxon>
        <taxon>Candidatus Endolissoclinum</taxon>
    </lineage>
</organism>
<evidence type="ECO:0000313" key="2">
    <source>
        <dbReference type="Proteomes" id="UP000010077"/>
    </source>
</evidence>
<dbReference type="Proteomes" id="UP000010077">
    <property type="component" value="Chromosome"/>
</dbReference>
<gene>
    <name evidence="1" type="ORF">A1OE_1119</name>
</gene>
<keyword evidence="2" id="KW-1185">Reference proteome</keyword>
<evidence type="ECO:0000313" key="1">
    <source>
        <dbReference type="EMBL" id="AFX99297.1"/>
    </source>
</evidence>